<proteinExistence type="predicted"/>
<dbReference type="EMBL" id="CDMZ01005074">
    <property type="protein sequence ID" value="CEM51842.1"/>
    <property type="molecule type" value="Genomic_DNA"/>
</dbReference>
<dbReference type="Pfam" id="PF03732">
    <property type="entry name" value="Retrotrans_gag"/>
    <property type="match status" value="1"/>
</dbReference>
<dbReference type="InterPro" id="IPR005162">
    <property type="entry name" value="Retrotrans_gag_dom"/>
</dbReference>
<sequence length="74" mass="8683">MARQYLSQSLKLWLDLNQESDSPFAGWDDFEGAIRRKFKDPNAQDRLREELATMKCGHKQRVQDYNTSFLQTAS</sequence>
<feature type="domain" description="Retrotransposon gag" evidence="1">
    <location>
        <begin position="9"/>
        <end position="72"/>
    </location>
</feature>
<evidence type="ECO:0000259" key="1">
    <source>
        <dbReference type="Pfam" id="PF03732"/>
    </source>
</evidence>
<evidence type="ECO:0000313" key="2">
    <source>
        <dbReference type="EMBL" id="CEM51842.1"/>
    </source>
</evidence>
<reference evidence="2" key="1">
    <citation type="submission" date="2014-11" db="EMBL/GenBank/DDBJ databases">
        <authorList>
            <person name="Otto D Thomas"/>
            <person name="Naeem Raeece"/>
        </authorList>
    </citation>
    <scope>NUCLEOTIDE SEQUENCE</scope>
</reference>
<accession>A0A0G4I4D6</accession>
<protein>
    <recommendedName>
        <fullName evidence="1">Retrotransposon gag domain-containing protein</fullName>
    </recommendedName>
</protein>
<name>A0A0G4I4D6_9ALVE</name>
<organism evidence="2">
    <name type="scientific">Chromera velia CCMP2878</name>
    <dbReference type="NCBI Taxonomy" id="1169474"/>
    <lineage>
        <taxon>Eukaryota</taxon>
        <taxon>Sar</taxon>
        <taxon>Alveolata</taxon>
        <taxon>Colpodellida</taxon>
        <taxon>Chromeraceae</taxon>
        <taxon>Chromera</taxon>
    </lineage>
</organism>
<gene>
    <name evidence="2" type="ORF">Cvel_35783</name>
</gene>
<dbReference type="AlphaFoldDB" id="A0A0G4I4D6"/>
<dbReference type="VEuPathDB" id="CryptoDB:Cvel_35783"/>